<keyword evidence="3" id="KW-1185">Reference proteome</keyword>
<dbReference type="OrthoDB" id="491589at2"/>
<evidence type="ECO:0000313" key="3">
    <source>
        <dbReference type="Proteomes" id="UP000239494"/>
    </source>
</evidence>
<protein>
    <submittedName>
        <fullName evidence="2">Uncharacterized protein</fullName>
    </submittedName>
</protein>
<evidence type="ECO:0000256" key="1">
    <source>
        <dbReference type="SAM" id="Phobius"/>
    </source>
</evidence>
<dbReference type="InterPro" id="IPR027417">
    <property type="entry name" value="P-loop_NTPase"/>
</dbReference>
<keyword evidence="1" id="KW-0812">Transmembrane</keyword>
<dbReference type="RefSeq" id="WP_106188081.1">
    <property type="nucleotide sequence ID" value="NZ_PVTF01000004.1"/>
</dbReference>
<comment type="caution">
    <text evidence="2">The sequence shown here is derived from an EMBL/GenBank/DDBJ whole genome shotgun (WGS) entry which is preliminary data.</text>
</comment>
<gene>
    <name evidence="2" type="ORF">CLV43_104549</name>
</gene>
<keyword evidence="1" id="KW-1133">Transmembrane helix</keyword>
<dbReference type="Proteomes" id="UP000239494">
    <property type="component" value="Unassembled WGS sequence"/>
</dbReference>
<name>A0A2T0TAN9_9PSEU</name>
<dbReference type="AlphaFoldDB" id="A0A2T0TAN9"/>
<reference evidence="2 3" key="1">
    <citation type="submission" date="2018-03" db="EMBL/GenBank/DDBJ databases">
        <title>Genomic Encyclopedia of Archaeal and Bacterial Type Strains, Phase II (KMG-II): from individual species to whole genera.</title>
        <authorList>
            <person name="Goeker M."/>
        </authorList>
    </citation>
    <scope>NUCLEOTIDE SEQUENCE [LARGE SCALE GENOMIC DNA]</scope>
    <source>
        <strain evidence="2 3">DSM 44720</strain>
    </source>
</reference>
<dbReference type="SUPFAM" id="SSF52540">
    <property type="entry name" value="P-loop containing nucleoside triphosphate hydrolases"/>
    <property type="match status" value="1"/>
</dbReference>
<dbReference type="Gene3D" id="3.40.50.300">
    <property type="entry name" value="P-loop containing nucleotide triphosphate hydrolases"/>
    <property type="match status" value="1"/>
</dbReference>
<feature type="transmembrane region" description="Helical" evidence="1">
    <location>
        <begin position="12"/>
        <end position="31"/>
    </location>
</feature>
<evidence type="ECO:0000313" key="2">
    <source>
        <dbReference type="EMBL" id="PRY42714.1"/>
    </source>
</evidence>
<keyword evidence="1" id="KW-0472">Membrane</keyword>
<accession>A0A2T0TAN9</accession>
<dbReference type="EMBL" id="PVTF01000004">
    <property type="protein sequence ID" value="PRY42714.1"/>
    <property type="molecule type" value="Genomic_DNA"/>
</dbReference>
<feature type="transmembrane region" description="Helical" evidence="1">
    <location>
        <begin position="323"/>
        <end position="346"/>
    </location>
</feature>
<proteinExistence type="predicted"/>
<sequence length="407" mass="44737">MEVLSELDDDLVGWLVAGGSAVVALLSGLVARRRARRRKALRDRSVKVMVVGLPESGKTALLASMFRRLAYGGPDGVLVETDRATTGQLLALTRAMEHRDEEVPAGTLLDDTTNYEFTFLVTDDGGGHVRPCGVSYLDYAGEHAGPLVRPGTTEPAPEVMAAAARSDVLMGILDGQRVVRMMEGQADEDFFTELGDLILLLARAPQKAAHLIITKWDVVHPRFSLADVVARLDLFPPFRQFRGHRRHGVLRVIPVSSFGMNGYLFRDAEGVVCKSGKPDLHWDPYNVATPLAFALRDVMTGNTSRASEGRANRRRRVREFSHFFVAVGALLGMISVQVPLLSFGAVEFVLKRNGLAGLAAVADRPQEVEDRVRRPQQRSVLRVLSFLDRLTANGASIELTQYRRSTV</sequence>
<organism evidence="2 3">
    <name type="scientific">Umezawaea tangerina</name>
    <dbReference type="NCBI Taxonomy" id="84725"/>
    <lineage>
        <taxon>Bacteria</taxon>
        <taxon>Bacillati</taxon>
        <taxon>Actinomycetota</taxon>
        <taxon>Actinomycetes</taxon>
        <taxon>Pseudonocardiales</taxon>
        <taxon>Pseudonocardiaceae</taxon>
        <taxon>Umezawaea</taxon>
    </lineage>
</organism>